<feature type="domain" description="Organic solvent tolerance-like N-terminal" evidence="3">
    <location>
        <begin position="66"/>
        <end position="173"/>
    </location>
</feature>
<feature type="signal peptide" evidence="2">
    <location>
        <begin position="1"/>
        <end position="33"/>
    </location>
</feature>
<dbReference type="PANTHER" id="PTHR36504">
    <property type="entry name" value="LIPOPOLYSACCHARIDE EXPORT SYSTEM PROTEIN LPTA"/>
    <property type="match status" value="1"/>
</dbReference>
<protein>
    <submittedName>
        <fullName evidence="4">LPS ABC transporter substrate-binding protein LptA</fullName>
    </submittedName>
</protein>
<dbReference type="AlphaFoldDB" id="A0A931I2L2"/>
<dbReference type="InterPro" id="IPR005653">
    <property type="entry name" value="OstA-like_N"/>
</dbReference>
<comment type="caution">
    <text evidence="4">The sequence shown here is derived from an EMBL/GenBank/DDBJ whole genome shotgun (WGS) entry which is preliminary data.</text>
</comment>
<dbReference type="InterPro" id="IPR052037">
    <property type="entry name" value="LPS_export_LptA"/>
</dbReference>
<reference evidence="4" key="1">
    <citation type="submission" date="2020-12" db="EMBL/GenBank/DDBJ databases">
        <title>Methylobrevis albus sp. nov., isolated from fresh water lack sediment.</title>
        <authorList>
            <person name="Zou Q."/>
        </authorList>
    </citation>
    <scope>NUCLEOTIDE SEQUENCE</scope>
    <source>
        <strain evidence="4">L22</strain>
    </source>
</reference>
<dbReference type="PANTHER" id="PTHR36504:SF1">
    <property type="entry name" value="LIPOPOLYSACCHARIDE EXPORT SYSTEM PROTEIN LPTA"/>
    <property type="match status" value="1"/>
</dbReference>
<dbReference type="GO" id="GO:0030288">
    <property type="term" value="C:outer membrane-bounded periplasmic space"/>
    <property type="evidence" value="ECO:0007669"/>
    <property type="project" value="TreeGrafter"/>
</dbReference>
<evidence type="ECO:0000256" key="2">
    <source>
        <dbReference type="SAM" id="SignalP"/>
    </source>
</evidence>
<dbReference type="GO" id="GO:0009279">
    <property type="term" value="C:cell outer membrane"/>
    <property type="evidence" value="ECO:0007669"/>
    <property type="project" value="TreeGrafter"/>
</dbReference>
<dbReference type="Gene3D" id="2.60.450.10">
    <property type="entry name" value="Lipopolysaccharide (LPS) transport protein A like domain"/>
    <property type="match status" value="1"/>
</dbReference>
<keyword evidence="1 2" id="KW-0732">Signal</keyword>
<dbReference type="RefSeq" id="WP_197311766.1">
    <property type="nucleotide sequence ID" value="NZ_JADZLT010000051.1"/>
</dbReference>
<sequence length="197" mass="20701">MITVSNRARRGRSVLAFALGAALLGLAAGPAAAQEQAPERPARATATMSNAFDGLGVDGGEPIQFEAEALEVRENDRVAVFSGNVVVRQKTTVLKAETLTVYYEGTPGAGAQRVERIEAAGKVLVSSGPQTASGDKAVFDTKARTIVVSGEVVLTQGDNVIRGPRLRIDIASGQAKMEGGRVQMLIEPRSLQNRTTN</sequence>
<evidence type="ECO:0000259" key="3">
    <source>
        <dbReference type="Pfam" id="PF03968"/>
    </source>
</evidence>
<dbReference type="GO" id="GO:0017089">
    <property type="term" value="F:glycolipid transfer activity"/>
    <property type="evidence" value="ECO:0007669"/>
    <property type="project" value="TreeGrafter"/>
</dbReference>
<keyword evidence="5" id="KW-1185">Reference proteome</keyword>
<dbReference type="GO" id="GO:0015920">
    <property type="term" value="P:lipopolysaccharide transport"/>
    <property type="evidence" value="ECO:0007669"/>
    <property type="project" value="TreeGrafter"/>
</dbReference>
<dbReference type="Proteomes" id="UP000631694">
    <property type="component" value="Unassembled WGS sequence"/>
</dbReference>
<accession>A0A931I2L2</accession>
<gene>
    <name evidence="4" type="ORF">I5731_12650</name>
</gene>
<evidence type="ECO:0000256" key="1">
    <source>
        <dbReference type="ARBA" id="ARBA00022729"/>
    </source>
</evidence>
<organism evidence="4 5">
    <name type="scientific">Methylobrevis albus</name>
    <dbReference type="NCBI Taxonomy" id="2793297"/>
    <lineage>
        <taxon>Bacteria</taxon>
        <taxon>Pseudomonadati</taxon>
        <taxon>Pseudomonadota</taxon>
        <taxon>Alphaproteobacteria</taxon>
        <taxon>Hyphomicrobiales</taxon>
        <taxon>Pleomorphomonadaceae</taxon>
        <taxon>Methylobrevis</taxon>
    </lineage>
</organism>
<name>A0A931I2L2_9HYPH</name>
<dbReference type="Pfam" id="PF03968">
    <property type="entry name" value="LptD_N"/>
    <property type="match status" value="1"/>
</dbReference>
<proteinExistence type="predicted"/>
<evidence type="ECO:0000313" key="4">
    <source>
        <dbReference type="EMBL" id="MBH0238677.1"/>
    </source>
</evidence>
<evidence type="ECO:0000313" key="5">
    <source>
        <dbReference type="Proteomes" id="UP000631694"/>
    </source>
</evidence>
<dbReference type="EMBL" id="JADZLT010000051">
    <property type="protein sequence ID" value="MBH0238677.1"/>
    <property type="molecule type" value="Genomic_DNA"/>
</dbReference>
<feature type="chain" id="PRO_5036737463" evidence="2">
    <location>
        <begin position="34"/>
        <end position="197"/>
    </location>
</feature>